<organism evidence="2 3">
    <name type="scientific">Leptolyngbya boryana NIES-2135</name>
    <dbReference type="NCBI Taxonomy" id="1973484"/>
    <lineage>
        <taxon>Bacteria</taxon>
        <taxon>Bacillati</taxon>
        <taxon>Cyanobacteriota</taxon>
        <taxon>Cyanophyceae</taxon>
        <taxon>Leptolyngbyales</taxon>
        <taxon>Leptolyngbyaceae</taxon>
        <taxon>Leptolyngbya group</taxon>
        <taxon>Leptolyngbya</taxon>
    </lineage>
</organism>
<proteinExistence type="predicted"/>
<sequence>MMKCSKKLRTDWLPLVSLLGMIGVLVLLSSYVQLSFFRDALQSRAWKQLAYLWVIGLWIDLLNLTTAILSAKNKTQSSATPGLALFCYSFSTLLYGSPTILKAEAITAYSQIDETLSLSFLKTTEFILLSCFHLTVTYIAAKMRRN</sequence>
<evidence type="ECO:0000313" key="3">
    <source>
        <dbReference type="Proteomes" id="UP000217895"/>
    </source>
</evidence>
<feature type="transmembrane region" description="Helical" evidence="1">
    <location>
        <begin position="51"/>
        <end position="71"/>
    </location>
</feature>
<keyword evidence="2" id="KW-0614">Plasmid</keyword>
<feature type="transmembrane region" description="Helical" evidence="1">
    <location>
        <begin position="12"/>
        <end position="31"/>
    </location>
</feature>
<dbReference type="AlphaFoldDB" id="A0A1Z4JSR9"/>
<reference evidence="2 3" key="1">
    <citation type="submission" date="2017-06" db="EMBL/GenBank/DDBJ databases">
        <title>Genome sequencing of cyanobaciteial culture collection at National Institute for Environmental Studies (NIES).</title>
        <authorList>
            <person name="Hirose Y."/>
            <person name="Shimura Y."/>
            <person name="Fujisawa T."/>
            <person name="Nakamura Y."/>
            <person name="Kawachi M."/>
        </authorList>
    </citation>
    <scope>NUCLEOTIDE SEQUENCE [LARGE SCALE GENOMIC DNA]</scope>
    <source>
        <strain evidence="2 3">NIES-2135</strain>
        <plasmid evidence="3">Plasmid Plasmid2 dna</plasmid>
    </source>
</reference>
<keyword evidence="1" id="KW-0472">Membrane</keyword>
<keyword evidence="1" id="KW-1133">Transmembrane helix</keyword>
<evidence type="ECO:0000256" key="1">
    <source>
        <dbReference type="SAM" id="Phobius"/>
    </source>
</evidence>
<name>A0A1Z4JSR9_LEPBY</name>
<keyword evidence="3" id="KW-1185">Reference proteome</keyword>
<dbReference type="EMBL" id="AP018205">
    <property type="protein sequence ID" value="BAY59747.1"/>
    <property type="molecule type" value="Genomic_DNA"/>
</dbReference>
<evidence type="ECO:0000313" key="2">
    <source>
        <dbReference type="EMBL" id="BAY59747.1"/>
    </source>
</evidence>
<protein>
    <submittedName>
        <fullName evidence="2">Uncharacterized protein</fullName>
    </submittedName>
</protein>
<dbReference type="Proteomes" id="UP000217895">
    <property type="component" value="Plasmid Plasmid2 dna"/>
</dbReference>
<geneLocation type="plasmid" evidence="2">
    <name>plasmid2</name>
</geneLocation>
<feature type="transmembrane region" description="Helical" evidence="1">
    <location>
        <begin position="121"/>
        <end position="141"/>
    </location>
</feature>
<keyword evidence="1" id="KW-0812">Transmembrane</keyword>
<gene>
    <name evidence="2" type="ORF">NIES2135_66240</name>
</gene>
<feature type="transmembrane region" description="Helical" evidence="1">
    <location>
        <begin position="83"/>
        <end position="101"/>
    </location>
</feature>
<accession>A0A1Z4JSR9</accession>